<gene>
    <name evidence="1" type="ORF">LCGC14_1645020</name>
</gene>
<sequence length="53" mass="6019">MKTQEQIDEQIRLLEEARPGVRPFSVFGDDNLAQVDAMITVLEEGLDEGDVWN</sequence>
<dbReference type="AlphaFoldDB" id="A0A0F9HZ93"/>
<protein>
    <submittedName>
        <fullName evidence="1">Uncharacterized protein</fullName>
    </submittedName>
</protein>
<organism evidence="1">
    <name type="scientific">marine sediment metagenome</name>
    <dbReference type="NCBI Taxonomy" id="412755"/>
    <lineage>
        <taxon>unclassified sequences</taxon>
        <taxon>metagenomes</taxon>
        <taxon>ecological metagenomes</taxon>
    </lineage>
</organism>
<reference evidence="1" key="1">
    <citation type="journal article" date="2015" name="Nature">
        <title>Complex archaea that bridge the gap between prokaryotes and eukaryotes.</title>
        <authorList>
            <person name="Spang A."/>
            <person name="Saw J.H."/>
            <person name="Jorgensen S.L."/>
            <person name="Zaremba-Niedzwiedzka K."/>
            <person name="Martijn J."/>
            <person name="Lind A.E."/>
            <person name="van Eijk R."/>
            <person name="Schleper C."/>
            <person name="Guy L."/>
            <person name="Ettema T.J."/>
        </authorList>
    </citation>
    <scope>NUCLEOTIDE SEQUENCE</scope>
</reference>
<dbReference type="EMBL" id="LAZR01013757">
    <property type="protein sequence ID" value="KKM20487.1"/>
    <property type="molecule type" value="Genomic_DNA"/>
</dbReference>
<proteinExistence type="predicted"/>
<name>A0A0F9HZ93_9ZZZZ</name>
<accession>A0A0F9HZ93</accession>
<comment type="caution">
    <text evidence="1">The sequence shown here is derived from an EMBL/GenBank/DDBJ whole genome shotgun (WGS) entry which is preliminary data.</text>
</comment>
<feature type="non-terminal residue" evidence="1">
    <location>
        <position position="53"/>
    </location>
</feature>
<evidence type="ECO:0000313" key="1">
    <source>
        <dbReference type="EMBL" id="KKM20487.1"/>
    </source>
</evidence>